<dbReference type="Pfam" id="PF00873">
    <property type="entry name" value="ACR_tran"/>
    <property type="match status" value="1"/>
</dbReference>
<gene>
    <name evidence="2" type="ORF">S06H3_08944</name>
</gene>
<dbReference type="EMBL" id="BARV01003850">
    <property type="protein sequence ID" value="GAI12533.1"/>
    <property type="molecule type" value="Genomic_DNA"/>
</dbReference>
<feature type="non-terminal residue" evidence="2">
    <location>
        <position position="320"/>
    </location>
</feature>
<keyword evidence="1" id="KW-0472">Membrane</keyword>
<protein>
    <recommendedName>
        <fullName evidence="3">Acriflavin resistance protein</fullName>
    </recommendedName>
</protein>
<proteinExistence type="predicted"/>
<dbReference type="SUPFAM" id="SSF82693">
    <property type="entry name" value="Multidrug efflux transporter AcrB pore domain, PN1, PN2, PC1 and PC2 subdomains"/>
    <property type="match status" value="1"/>
</dbReference>
<organism evidence="2">
    <name type="scientific">marine sediment metagenome</name>
    <dbReference type="NCBI Taxonomy" id="412755"/>
    <lineage>
        <taxon>unclassified sequences</taxon>
        <taxon>metagenomes</taxon>
        <taxon>ecological metagenomes</taxon>
    </lineage>
</organism>
<evidence type="ECO:0000256" key="1">
    <source>
        <dbReference type="SAM" id="Phobius"/>
    </source>
</evidence>
<keyword evidence="1" id="KW-0812">Transmembrane</keyword>
<feature type="transmembrane region" description="Helical" evidence="1">
    <location>
        <begin position="283"/>
        <end position="302"/>
    </location>
</feature>
<reference evidence="2" key="1">
    <citation type="journal article" date="2014" name="Front. Microbiol.">
        <title>High frequency of phylogenetically diverse reductive dehalogenase-homologous genes in deep subseafloor sedimentary metagenomes.</title>
        <authorList>
            <person name="Kawai M."/>
            <person name="Futagami T."/>
            <person name="Toyoda A."/>
            <person name="Takaki Y."/>
            <person name="Nishi S."/>
            <person name="Hori S."/>
            <person name="Arai W."/>
            <person name="Tsubouchi T."/>
            <person name="Morono Y."/>
            <person name="Uchiyama I."/>
            <person name="Ito T."/>
            <person name="Fujiyama A."/>
            <person name="Inagaki F."/>
            <person name="Takami H."/>
        </authorList>
    </citation>
    <scope>NUCLEOTIDE SEQUENCE</scope>
    <source>
        <strain evidence="2">Expedition CK06-06</strain>
    </source>
</reference>
<dbReference type="GO" id="GO:0005886">
    <property type="term" value="C:plasma membrane"/>
    <property type="evidence" value="ECO:0007669"/>
    <property type="project" value="TreeGrafter"/>
</dbReference>
<name>X1L0Q0_9ZZZZ</name>
<evidence type="ECO:0008006" key="3">
    <source>
        <dbReference type="Google" id="ProtNLM"/>
    </source>
</evidence>
<dbReference type="Gene3D" id="3.30.70.1430">
    <property type="entry name" value="Multidrug efflux transporter AcrB pore domain"/>
    <property type="match status" value="1"/>
</dbReference>
<comment type="caution">
    <text evidence="2">The sequence shown here is derived from an EMBL/GenBank/DDBJ whole genome shotgun (WGS) entry which is preliminary data.</text>
</comment>
<dbReference type="AlphaFoldDB" id="X1L0Q0"/>
<keyword evidence="1" id="KW-1133">Transmembrane helix</keyword>
<dbReference type="GO" id="GO:0042910">
    <property type="term" value="F:xenobiotic transmembrane transporter activity"/>
    <property type="evidence" value="ECO:0007669"/>
    <property type="project" value="TreeGrafter"/>
</dbReference>
<accession>X1L0Q0</accession>
<dbReference type="InterPro" id="IPR001036">
    <property type="entry name" value="Acrflvin-R"/>
</dbReference>
<feature type="non-terminal residue" evidence="2">
    <location>
        <position position="1"/>
    </location>
</feature>
<dbReference type="Gene3D" id="3.30.2090.10">
    <property type="entry name" value="Multidrug efflux transporter AcrB TolC docking domain, DN and DC subdomains"/>
    <property type="match status" value="1"/>
</dbReference>
<dbReference type="PANTHER" id="PTHR32063">
    <property type="match status" value="1"/>
</dbReference>
<dbReference type="SUPFAM" id="SSF82866">
    <property type="entry name" value="Multidrug efflux transporter AcrB transmembrane domain"/>
    <property type="match status" value="1"/>
</dbReference>
<evidence type="ECO:0000313" key="2">
    <source>
        <dbReference type="EMBL" id="GAI12533.1"/>
    </source>
</evidence>
<dbReference type="PANTHER" id="PTHR32063:SF0">
    <property type="entry name" value="SWARMING MOTILITY PROTEIN SWRC"/>
    <property type="match status" value="1"/>
</dbReference>
<sequence>TTSEVVSEVEKIVLEIAEIKSILTTAGEGSGGMGFSTEGGNSGTIMVNLVEQNKRDRSMAQIINELRQKIGNYPDTQIKFSEQGFTFSSGADLEVKISGDSLDELENIANRIMVSIAEVEGVHDLESSVEDVRPELHVNIDREKASLYGLSTAQVASTVHDALLGRVASIYQEKGEQINIRVRLEEEDRNSIEEVENLLVSSSVGLQIPLKEIAEVTVGSGPKGIDRENQQRIVNVSGNISDRFLGKVIQDAQQKLDELVLPEDYRYEFVGENREMQESFVQLALALVLSIILVYMIIAAQFESLLMPLAVMFSVPFSLI</sequence>
<dbReference type="Gene3D" id="1.20.1640.10">
    <property type="entry name" value="Multidrug efflux transporter AcrB transmembrane domain"/>
    <property type="match status" value="1"/>
</dbReference>
<dbReference type="SUPFAM" id="SSF82714">
    <property type="entry name" value="Multidrug efflux transporter AcrB TolC docking domain, DN and DC subdomains"/>
    <property type="match status" value="1"/>
</dbReference>
<dbReference type="InterPro" id="IPR027463">
    <property type="entry name" value="AcrB_DN_DC_subdom"/>
</dbReference>